<evidence type="ECO:0000313" key="2">
    <source>
        <dbReference type="EMBL" id="KAH6654096.1"/>
    </source>
</evidence>
<dbReference type="GeneID" id="70131604"/>
<proteinExistence type="predicted"/>
<dbReference type="AlphaFoldDB" id="A0A9P8ZYJ6"/>
<evidence type="ECO:0000256" key="1">
    <source>
        <dbReference type="SAM" id="MobiDB-lite"/>
    </source>
</evidence>
<keyword evidence="3" id="KW-1185">Reference proteome</keyword>
<dbReference type="OrthoDB" id="5413827at2759"/>
<evidence type="ECO:0000313" key="3">
    <source>
        <dbReference type="Proteomes" id="UP000758603"/>
    </source>
</evidence>
<dbReference type="Proteomes" id="UP000758603">
    <property type="component" value="Unassembled WGS sequence"/>
</dbReference>
<protein>
    <submittedName>
        <fullName evidence="2">Uncharacterized protein</fullName>
    </submittedName>
</protein>
<accession>A0A9P8ZYJ6</accession>
<comment type="caution">
    <text evidence="2">The sequence shown here is derived from an EMBL/GenBank/DDBJ whole genome shotgun (WGS) entry which is preliminary data.</text>
</comment>
<feature type="compositionally biased region" description="Basic and acidic residues" evidence="1">
    <location>
        <begin position="391"/>
        <end position="401"/>
    </location>
</feature>
<name>A0A9P8ZYJ6_9PEZI</name>
<sequence>MSGLTIDMMRSLLCAIPVEVSSCSPEPWGRFCLLMCTQVRLMIFEFAVTLDKPVTPRQITQHSNKFTWGDRKQVPVHNHPGNNDYVWECQEDDRPAIVSLSLTCKQFYDELRRYPVFYRVNQFQFELEDLVAYLAAITPERCNMIQNIVLTGLGSSSLPKSKRSSALQKHALVLLSQCRSLRNVHPRKAAKFSAEHFSSRELQQAVGSARLDINGADRACGYNPVNTSTHGRFEVMKQSKMDATMDYKLGALRKELLPRYDSAGRLLWRVQEIQNVRRGSRGPKCQVKWWTTTGGQNAVEWEDASSLMTQEGLELFRKYYDDKGQQFRDVLRNKFDLDAELARLLAMPAPDEIKALGTELFDKKALQGRWRRLQRDYLRTEYMLKVHHSLATEREQKDSQKKRSAQSTEVEMRAAKRTKVRSMEWLMQALPETMEDLIR</sequence>
<dbReference type="RefSeq" id="XP_045958366.1">
    <property type="nucleotide sequence ID" value="XM_046102712.1"/>
</dbReference>
<feature type="region of interest" description="Disordered" evidence="1">
    <location>
        <begin position="391"/>
        <end position="413"/>
    </location>
</feature>
<reference evidence="2" key="1">
    <citation type="journal article" date="2021" name="Nat. Commun.">
        <title>Genetic determinants of endophytism in the Arabidopsis root mycobiome.</title>
        <authorList>
            <person name="Mesny F."/>
            <person name="Miyauchi S."/>
            <person name="Thiergart T."/>
            <person name="Pickel B."/>
            <person name="Atanasova L."/>
            <person name="Karlsson M."/>
            <person name="Huettel B."/>
            <person name="Barry K.W."/>
            <person name="Haridas S."/>
            <person name="Chen C."/>
            <person name="Bauer D."/>
            <person name="Andreopoulos W."/>
            <person name="Pangilinan J."/>
            <person name="LaButti K."/>
            <person name="Riley R."/>
            <person name="Lipzen A."/>
            <person name="Clum A."/>
            <person name="Drula E."/>
            <person name="Henrissat B."/>
            <person name="Kohler A."/>
            <person name="Grigoriev I.V."/>
            <person name="Martin F.M."/>
            <person name="Hacquard S."/>
        </authorList>
    </citation>
    <scope>NUCLEOTIDE SEQUENCE</scope>
    <source>
        <strain evidence="2">MPI-SDFR-AT-0073</strain>
    </source>
</reference>
<gene>
    <name evidence="2" type="ORF">BKA67DRAFT_564136</name>
</gene>
<organism evidence="2 3">
    <name type="scientific">Truncatella angustata</name>
    <dbReference type="NCBI Taxonomy" id="152316"/>
    <lineage>
        <taxon>Eukaryota</taxon>
        <taxon>Fungi</taxon>
        <taxon>Dikarya</taxon>
        <taxon>Ascomycota</taxon>
        <taxon>Pezizomycotina</taxon>
        <taxon>Sordariomycetes</taxon>
        <taxon>Xylariomycetidae</taxon>
        <taxon>Amphisphaeriales</taxon>
        <taxon>Sporocadaceae</taxon>
        <taxon>Truncatella</taxon>
    </lineage>
</organism>
<dbReference type="EMBL" id="JAGPXC010000004">
    <property type="protein sequence ID" value="KAH6654096.1"/>
    <property type="molecule type" value="Genomic_DNA"/>
</dbReference>